<dbReference type="InterPro" id="IPR011042">
    <property type="entry name" value="6-blade_b-propeller_TolB-like"/>
</dbReference>
<dbReference type="AlphaFoldDB" id="A0A233REX9"/>
<dbReference type="PANTHER" id="PTHR36842">
    <property type="entry name" value="PROTEIN TOLB HOMOLOG"/>
    <property type="match status" value="1"/>
</dbReference>
<reference evidence="7 8" key="1">
    <citation type="submission" date="2017-08" db="EMBL/GenBank/DDBJ databases">
        <title>A Genome Sequence of Oceanimonas doudoroffii ATCC 27123T.</title>
        <authorList>
            <person name="Brennan M.A."/>
            <person name="Maclea K.S."/>
            <person name="Mcclelland W.D."/>
            <person name="Trachtenberg A.M."/>
        </authorList>
    </citation>
    <scope>NUCLEOTIDE SEQUENCE [LARGE SCALE GENOMIC DNA]</scope>
    <source>
        <strain evidence="7 8">ATCC 27123</strain>
    </source>
</reference>
<feature type="domain" description="TolB N-terminal" evidence="6">
    <location>
        <begin position="24"/>
        <end position="125"/>
    </location>
</feature>
<feature type="chain" id="PRO_5013408531" description="Tol-Pal system protein TolB" evidence="5">
    <location>
        <begin position="23"/>
        <end position="433"/>
    </location>
</feature>
<dbReference type="GO" id="GO:0042597">
    <property type="term" value="C:periplasmic space"/>
    <property type="evidence" value="ECO:0007669"/>
    <property type="project" value="UniProtKB-SubCell"/>
</dbReference>
<dbReference type="EMBL" id="NBIM01000002">
    <property type="protein sequence ID" value="OXY81939.1"/>
    <property type="molecule type" value="Genomic_DNA"/>
</dbReference>
<keyword evidence="5" id="KW-0132">Cell division</keyword>
<keyword evidence="3 5" id="KW-0732">Signal</keyword>
<evidence type="ECO:0000256" key="3">
    <source>
        <dbReference type="ARBA" id="ARBA00022729"/>
    </source>
</evidence>
<dbReference type="HAMAP" id="MF_00671">
    <property type="entry name" value="TolB"/>
    <property type="match status" value="1"/>
</dbReference>
<evidence type="ECO:0000256" key="4">
    <source>
        <dbReference type="ARBA" id="ARBA00022764"/>
    </source>
</evidence>
<evidence type="ECO:0000256" key="2">
    <source>
        <dbReference type="ARBA" id="ARBA00009820"/>
    </source>
</evidence>
<feature type="signal peptide" evidence="5">
    <location>
        <begin position="1"/>
        <end position="22"/>
    </location>
</feature>
<dbReference type="GO" id="GO:0051301">
    <property type="term" value="P:cell division"/>
    <property type="evidence" value="ECO:0007669"/>
    <property type="project" value="UniProtKB-UniRule"/>
</dbReference>
<dbReference type="InterPro" id="IPR011659">
    <property type="entry name" value="WD40"/>
</dbReference>
<keyword evidence="8" id="KW-1185">Reference proteome</keyword>
<keyword evidence="4 5" id="KW-0574">Periplasm</keyword>
<dbReference type="NCBIfam" id="TIGR02800">
    <property type="entry name" value="propeller_TolB"/>
    <property type="match status" value="1"/>
</dbReference>
<dbReference type="SUPFAM" id="SSF69304">
    <property type="entry name" value="Tricorn protease N-terminal domain"/>
    <property type="match status" value="1"/>
</dbReference>
<gene>
    <name evidence="5 7" type="primary">tolB</name>
    <name evidence="7" type="ORF">B6S08_10870</name>
</gene>
<proteinExistence type="inferred from homology"/>
<dbReference type="OrthoDB" id="9802240at2"/>
<comment type="caution">
    <text evidence="7">The sequence shown here is derived from an EMBL/GenBank/DDBJ whole genome shotgun (WGS) entry which is preliminary data.</text>
</comment>
<dbReference type="Gene3D" id="2.120.10.30">
    <property type="entry name" value="TolB, C-terminal domain"/>
    <property type="match status" value="1"/>
</dbReference>
<dbReference type="Pfam" id="PF07676">
    <property type="entry name" value="PD40"/>
    <property type="match status" value="3"/>
</dbReference>
<comment type="subunit">
    <text evidence="5">The Tol-Pal system is composed of five core proteins: the inner membrane proteins TolA, TolQ and TolR, the periplasmic protein TolB and the outer membrane protein Pal. They form a network linking the inner and outer membranes and the peptidoglycan layer.</text>
</comment>
<dbReference type="GO" id="GO:0017038">
    <property type="term" value="P:protein import"/>
    <property type="evidence" value="ECO:0007669"/>
    <property type="project" value="InterPro"/>
</dbReference>
<comment type="subcellular location">
    <subcellularLocation>
        <location evidence="1 5">Periplasm</location>
    </subcellularLocation>
</comment>
<sequence length="433" mass="47793" precursor="true">MMTKRWLWLWLPLLMLAGRAQAALDIVITGGIDSARPVAVVPFEWTGGGAAPQELSEVIGNDLRNSGMFRPLDRSSLPQRVSRAEQLDPNLWRTRQAEAVVVGSIAPAGNNQYRISFELADVLGGNGAKLLESRSATVPAAQLRQYAHRISDIVFEKLTGIKGAFLTRIAYVTVQHGAQYPYQLMIADYDGFNEQVLLRSREPLMSPAWSPDGRKLAYVSFENKKAEVVVQDIYSQQRQVVSSQPGINGAPAWSPDGTRLALVLSQDGQPEIYVLNLASRQLTRVTNNRTIDTEPTWSADGRSIYFVSERGGRPQVYRTDPGADNARRVTFDGDMNLGPRVTADGQNMVLVSRSQGQYRIARQELDGGNLQVLTETQLDESPSPAPNGTMIIYSTTYQGRQVLSLVSMDGRFKARLPARSGDVRSPAWSPFLN</sequence>
<organism evidence="7 8">
    <name type="scientific">Oceanimonas doudoroffii</name>
    <dbReference type="NCBI Taxonomy" id="84158"/>
    <lineage>
        <taxon>Bacteria</taxon>
        <taxon>Pseudomonadati</taxon>
        <taxon>Pseudomonadota</taxon>
        <taxon>Gammaproteobacteria</taxon>
        <taxon>Aeromonadales</taxon>
        <taxon>Aeromonadaceae</taxon>
        <taxon>Oceanimonas</taxon>
    </lineage>
</organism>
<dbReference type="SUPFAM" id="SSF52964">
    <property type="entry name" value="TolB, N-terminal domain"/>
    <property type="match status" value="1"/>
</dbReference>
<evidence type="ECO:0000313" key="7">
    <source>
        <dbReference type="EMBL" id="OXY81939.1"/>
    </source>
</evidence>
<dbReference type="Gene3D" id="3.40.50.10070">
    <property type="entry name" value="TolB, N-terminal domain"/>
    <property type="match status" value="1"/>
</dbReference>
<protein>
    <recommendedName>
        <fullName evidence="5">Tol-Pal system protein TolB</fullName>
    </recommendedName>
</protein>
<evidence type="ECO:0000313" key="8">
    <source>
        <dbReference type="Proteomes" id="UP000242757"/>
    </source>
</evidence>
<evidence type="ECO:0000256" key="1">
    <source>
        <dbReference type="ARBA" id="ARBA00004418"/>
    </source>
</evidence>
<dbReference type="PANTHER" id="PTHR36842:SF1">
    <property type="entry name" value="PROTEIN TOLB"/>
    <property type="match status" value="1"/>
</dbReference>
<dbReference type="InterPro" id="IPR007195">
    <property type="entry name" value="TolB_N"/>
</dbReference>
<name>A0A233REX9_9GAMM</name>
<comment type="similarity">
    <text evidence="2 5">Belongs to the TolB family.</text>
</comment>
<comment type="function">
    <text evidence="5">Part of the Tol-Pal system, which plays a role in outer membrane invagination during cell division and is important for maintaining outer membrane integrity.</text>
</comment>
<accession>A0A233REX9</accession>
<dbReference type="Proteomes" id="UP000242757">
    <property type="component" value="Unassembled WGS sequence"/>
</dbReference>
<dbReference type="Pfam" id="PF04052">
    <property type="entry name" value="TolB_N"/>
    <property type="match status" value="1"/>
</dbReference>
<keyword evidence="5" id="KW-0131">Cell cycle</keyword>
<dbReference type="InterPro" id="IPR014167">
    <property type="entry name" value="Tol-Pal_TolB"/>
</dbReference>
<evidence type="ECO:0000259" key="6">
    <source>
        <dbReference type="Pfam" id="PF04052"/>
    </source>
</evidence>
<evidence type="ECO:0000256" key="5">
    <source>
        <dbReference type="HAMAP-Rule" id="MF_00671"/>
    </source>
</evidence>